<feature type="coiled-coil region" evidence="1">
    <location>
        <begin position="558"/>
        <end position="627"/>
    </location>
</feature>
<feature type="compositionally biased region" description="Low complexity" evidence="2">
    <location>
        <begin position="790"/>
        <end position="803"/>
    </location>
</feature>
<organism evidence="4">
    <name type="scientific">Capitella teleta</name>
    <name type="common">Polychaete worm</name>
    <dbReference type="NCBI Taxonomy" id="283909"/>
    <lineage>
        <taxon>Eukaryota</taxon>
        <taxon>Metazoa</taxon>
        <taxon>Spiralia</taxon>
        <taxon>Lophotrochozoa</taxon>
        <taxon>Annelida</taxon>
        <taxon>Polychaeta</taxon>
        <taxon>Sedentaria</taxon>
        <taxon>Scolecida</taxon>
        <taxon>Capitellidae</taxon>
        <taxon>Capitella</taxon>
    </lineage>
</organism>
<feature type="coiled-coil region" evidence="1">
    <location>
        <begin position="810"/>
        <end position="886"/>
    </location>
</feature>
<dbReference type="Proteomes" id="UP000014760">
    <property type="component" value="Unassembled WGS sequence"/>
</dbReference>
<evidence type="ECO:0000313" key="4">
    <source>
        <dbReference type="EMBL" id="ELT96682.1"/>
    </source>
</evidence>
<feature type="coiled-coil region" evidence="1">
    <location>
        <begin position="1015"/>
        <end position="1078"/>
    </location>
</feature>
<dbReference type="EnsemblMetazoa" id="CapteT216748">
    <property type="protein sequence ID" value="CapteP216748"/>
    <property type="gene ID" value="CapteG216748"/>
</dbReference>
<reference evidence="5" key="3">
    <citation type="submission" date="2015-06" db="UniProtKB">
        <authorList>
            <consortium name="EnsemblMetazoa"/>
        </authorList>
    </citation>
    <scope>IDENTIFICATION</scope>
</reference>
<keyword evidence="6" id="KW-1185">Reference proteome</keyword>
<evidence type="ECO:0000256" key="2">
    <source>
        <dbReference type="SAM" id="MobiDB-lite"/>
    </source>
</evidence>
<feature type="compositionally biased region" description="Basic and acidic residues" evidence="2">
    <location>
        <begin position="387"/>
        <end position="397"/>
    </location>
</feature>
<reference evidence="4 6" key="2">
    <citation type="journal article" date="2013" name="Nature">
        <title>Insights into bilaterian evolution from three spiralian genomes.</title>
        <authorList>
            <person name="Simakov O."/>
            <person name="Marletaz F."/>
            <person name="Cho S.J."/>
            <person name="Edsinger-Gonzales E."/>
            <person name="Havlak P."/>
            <person name="Hellsten U."/>
            <person name="Kuo D.H."/>
            <person name="Larsson T."/>
            <person name="Lv J."/>
            <person name="Arendt D."/>
            <person name="Savage R."/>
            <person name="Osoegawa K."/>
            <person name="de Jong P."/>
            <person name="Grimwood J."/>
            <person name="Chapman J.A."/>
            <person name="Shapiro H."/>
            <person name="Aerts A."/>
            <person name="Otillar R.P."/>
            <person name="Terry A.Y."/>
            <person name="Boore J.L."/>
            <person name="Grigoriev I.V."/>
            <person name="Lindberg D.R."/>
            <person name="Seaver E.C."/>
            <person name="Weisblat D.A."/>
            <person name="Putnam N.H."/>
            <person name="Rokhsar D.S."/>
        </authorList>
    </citation>
    <scope>NUCLEOTIDE SEQUENCE</scope>
    <source>
        <strain evidence="4 6">I ESC-2004</strain>
    </source>
</reference>
<evidence type="ECO:0000259" key="3">
    <source>
        <dbReference type="PROSITE" id="PS50192"/>
    </source>
</evidence>
<evidence type="ECO:0000256" key="1">
    <source>
        <dbReference type="SAM" id="Coils"/>
    </source>
</evidence>
<dbReference type="OMA" id="EYFTIMK"/>
<evidence type="ECO:0000313" key="5">
    <source>
        <dbReference type="EnsemblMetazoa" id="CapteP216748"/>
    </source>
</evidence>
<dbReference type="PROSITE" id="PS50192">
    <property type="entry name" value="T_SNARE"/>
    <property type="match status" value="1"/>
</dbReference>
<feature type="region of interest" description="Disordered" evidence="2">
    <location>
        <begin position="357"/>
        <end position="397"/>
    </location>
</feature>
<dbReference type="EMBL" id="AMQN01011219">
    <property type="status" value="NOT_ANNOTATED_CDS"/>
    <property type="molecule type" value="Genomic_DNA"/>
</dbReference>
<protein>
    <recommendedName>
        <fullName evidence="3">t-SNARE coiled-coil homology domain-containing protein</fullName>
    </recommendedName>
</protein>
<dbReference type="InterPro" id="IPR000727">
    <property type="entry name" value="T_SNARE_dom"/>
</dbReference>
<dbReference type="OrthoDB" id="10011458at2759"/>
<feature type="region of interest" description="Disordered" evidence="2">
    <location>
        <begin position="784"/>
        <end position="803"/>
    </location>
</feature>
<keyword evidence="1" id="KW-0175">Coiled coil</keyword>
<dbReference type="GO" id="GO:0005813">
    <property type="term" value="C:centrosome"/>
    <property type="evidence" value="ECO:0007669"/>
    <property type="project" value="TreeGrafter"/>
</dbReference>
<dbReference type="HOGENOM" id="CLU_006488_1_0_1"/>
<dbReference type="SUPFAM" id="SSF57997">
    <property type="entry name" value="Tropomyosin"/>
    <property type="match status" value="1"/>
</dbReference>
<gene>
    <name evidence="4" type="ORF">CAPTEDRAFT_216748</name>
</gene>
<dbReference type="AlphaFoldDB" id="R7TSU8"/>
<proteinExistence type="predicted"/>
<evidence type="ECO:0000313" key="6">
    <source>
        <dbReference type="Proteomes" id="UP000014760"/>
    </source>
</evidence>
<dbReference type="GO" id="GO:0005814">
    <property type="term" value="C:centriole"/>
    <property type="evidence" value="ECO:0007669"/>
    <property type="project" value="TreeGrafter"/>
</dbReference>
<dbReference type="GO" id="GO:0010457">
    <property type="term" value="P:centriole-centriole cohesion"/>
    <property type="evidence" value="ECO:0007669"/>
    <property type="project" value="TreeGrafter"/>
</dbReference>
<dbReference type="EMBL" id="KB308761">
    <property type="protein sequence ID" value="ELT96682.1"/>
    <property type="molecule type" value="Genomic_DNA"/>
</dbReference>
<sequence>MDFGKTSSFDGELGRLKADNQTLSEELAQCQADKEFVWSLWKRLQVANPDITQAVGLVMQREKEKNELKDRKVLEILQHKDDKLNDLERALDQHNKDVLGVTTEKVNFQRTIEKLESENFDLVKEKAHLLEKLSELTEKNNDSASRQAIRELDQTNLESKQKIQKLESQIERLQMDKNDLSSMRETQTERIKNLESDVDTIATNYNKVNSELEEAKTLLKKYEHNLSRLKQTLKDKNKELEAVRGELTELWNTHSQANDNANQQVDLIRQLQTIQHDQKQMMQNQETAFSMESTNYKAQVQLFQAENIELKRQNIEYQQTIEDLSQRLSNEGSIVSQQEDSSQQQLLSLQTEIEALKSQLRPTRGRSHTRVERGSSPVKFGSRSKSSTREEKSERGVYRRLELTEKRLEDSLGLLHKKNREIEELRTAHSKRLQRLRLLQRNHTLTKKQVALLEEQCRDGYNTQLINHPKRKKKKIVRPHPKALQKEDCDHVWNELAYFKKENKEVYTENINLHEEVDQLRVKVAHDEATIHELRTCVDLEKEELNFYLEEMENRGPSDEQLQDLKNAQKQVAHIESKLRSVAKINKDLNEDNDRLAMERRSLKDEIQRLEERDTEHRIRIADLRRDLIRSQRDSKRRRVRNPTKARHYQKSLNSSIREMSEIFDEFKTDGWEDISETDDLTTTDITNQTELTADTSGSLGQAIVNHARECGQPLNASTPSHRNKTQSRVKKDSRPAPVMQPLTDNRVHTRDAALSPIHFLHPSNDLDLVPSRHFSRRDTAVSPIRFSPPKQQKQQPNNRQTTTTLRRRIEGLQQQVMILKASKENAVKAQGEYKRQLEQLQGEIGIANSRLHSQKLSSQKLAMEFERVRSERDAMEAQLENSTSTSVQGHSEQDFQAAQAKVKALTSVTSRQVTTIRNLKEDVCSLEEKLKKANERVSHVERDLQQKRTLMDDMRLKMKLHQENAQSDADMLMDAEDKLKAITEINGRFKTQLDSFKQRITAVTREKYENEEKVIKLSEELDKKSKIISELQRKSSELERTLIAMETTAQQQLHQLANQSEEAIDTAQSRLVQANHRLREFNKFLKVLSHSLLNSTKQARSLLEQHQLKPPVPVAPSFDTISLKKAQNKACDILNLSLSDIDDMLSVSGESTQKDTTLSDSYSLCDEKKGKKWSRKWEKLLQINEEFSLPLAELFMEKVDERCKLAGALQMI</sequence>
<dbReference type="InterPro" id="IPR038810">
    <property type="entry name" value="CNTLN"/>
</dbReference>
<feature type="coiled-coil region" evidence="1">
    <location>
        <begin position="77"/>
        <end position="250"/>
    </location>
</feature>
<name>R7TSU8_CAPTE</name>
<feature type="region of interest" description="Disordered" evidence="2">
    <location>
        <begin position="712"/>
        <end position="742"/>
    </location>
</feature>
<dbReference type="PANTHER" id="PTHR18957:SF0">
    <property type="entry name" value="CENTLEIN"/>
    <property type="match status" value="1"/>
</dbReference>
<reference evidence="6" key="1">
    <citation type="submission" date="2012-12" db="EMBL/GenBank/DDBJ databases">
        <authorList>
            <person name="Hellsten U."/>
            <person name="Grimwood J."/>
            <person name="Chapman J.A."/>
            <person name="Shapiro H."/>
            <person name="Aerts A."/>
            <person name="Otillar R.P."/>
            <person name="Terry A.Y."/>
            <person name="Boore J.L."/>
            <person name="Simakov O."/>
            <person name="Marletaz F."/>
            <person name="Cho S.-J."/>
            <person name="Edsinger-Gonzales E."/>
            <person name="Havlak P."/>
            <person name="Kuo D.-H."/>
            <person name="Larsson T."/>
            <person name="Lv J."/>
            <person name="Arendt D."/>
            <person name="Savage R."/>
            <person name="Osoegawa K."/>
            <person name="de Jong P."/>
            <person name="Lindberg D.R."/>
            <person name="Seaver E.C."/>
            <person name="Weisblat D.A."/>
            <person name="Putnam N.H."/>
            <person name="Grigoriev I.V."/>
            <person name="Rokhsar D.S."/>
        </authorList>
    </citation>
    <scope>NUCLEOTIDE SEQUENCE</scope>
    <source>
        <strain evidence="6">I ESC-2004</strain>
    </source>
</reference>
<feature type="domain" description="T-SNARE coiled-coil homology" evidence="3">
    <location>
        <begin position="153"/>
        <end position="215"/>
    </location>
</feature>
<accession>R7TSU8</accession>
<feature type="coiled-coil region" evidence="1">
    <location>
        <begin position="917"/>
        <end position="951"/>
    </location>
</feature>
<dbReference type="PANTHER" id="PTHR18957">
    <property type="entry name" value="CENTLEIN"/>
    <property type="match status" value="1"/>
</dbReference>